<keyword evidence="10" id="KW-1185">Reference proteome</keyword>
<evidence type="ECO:0000313" key="10">
    <source>
        <dbReference type="Proteomes" id="UP001229421"/>
    </source>
</evidence>
<dbReference type="InterPro" id="IPR016177">
    <property type="entry name" value="DNA-bd_dom_sf"/>
</dbReference>
<keyword evidence="5" id="KW-0804">Transcription</keyword>
<dbReference type="GO" id="GO:0005634">
    <property type="term" value="C:nucleus"/>
    <property type="evidence" value="ECO:0007669"/>
    <property type="project" value="UniProtKB-SubCell"/>
</dbReference>
<dbReference type="FunFam" id="3.30.730.10:FF:000001">
    <property type="entry name" value="Ethylene-responsive transcription factor 2"/>
    <property type="match status" value="1"/>
</dbReference>
<keyword evidence="4" id="KW-0238">DNA-binding</keyword>
<dbReference type="GO" id="GO:0003700">
    <property type="term" value="F:DNA-binding transcription factor activity"/>
    <property type="evidence" value="ECO:0007669"/>
    <property type="project" value="InterPro"/>
</dbReference>
<evidence type="ECO:0000256" key="1">
    <source>
        <dbReference type="ARBA" id="ARBA00004123"/>
    </source>
</evidence>
<dbReference type="Proteomes" id="UP001229421">
    <property type="component" value="Unassembled WGS sequence"/>
</dbReference>
<comment type="caution">
    <text evidence="9">The sequence shown here is derived from an EMBL/GenBank/DDBJ whole genome shotgun (WGS) entry which is preliminary data.</text>
</comment>
<feature type="domain" description="AP2/ERF" evidence="8">
    <location>
        <begin position="131"/>
        <end position="189"/>
    </location>
</feature>
<dbReference type="PROSITE" id="PS51032">
    <property type="entry name" value="AP2_ERF"/>
    <property type="match status" value="1"/>
</dbReference>
<sequence length="229" mass="25909">MEDILNFYDACCSSNSIDFCTMDHDQISDHNLEVTNSFHYQNDTQQAFLDTDIDFSDFPSVFEETQQLSYPVTDSNLCGQAPNKPLKLDFSTGNVVAYDNEAPVRVEGDHSGDNGGSFHEDKHVVFAHDVRYRGVRRRPWGKFTSEMRNPEKKGARLWLGTYETAEEAALAYDRAAFKHRGSHAVLNFPHLIGSHHEKVKKHGGKKCSSSCSSSFESLKSPNRKRRRAS</sequence>
<keyword evidence="3" id="KW-0805">Transcription regulation</keyword>
<dbReference type="SMART" id="SM00380">
    <property type="entry name" value="AP2"/>
    <property type="match status" value="1"/>
</dbReference>
<keyword evidence="6" id="KW-0539">Nucleus</keyword>
<dbReference type="PANTHER" id="PTHR31190:SF250">
    <property type="entry name" value="TRANSCRIPTION FACTOR AP2-EREBP FAMILY"/>
    <property type="match status" value="1"/>
</dbReference>
<protein>
    <recommendedName>
        <fullName evidence="8">AP2/ERF domain-containing protein</fullName>
    </recommendedName>
</protein>
<name>A0AAD8NY37_TARER</name>
<gene>
    <name evidence="9" type="ORF">QVD17_20387</name>
</gene>
<dbReference type="Pfam" id="PF00847">
    <property type="entry name" value="AP2"/>
    <property type="match status" value="1"/>
</dbReference>
<feature type="compositionally biased region" description="Low complexity" evidence="7">
    <location>
        <begin position="206"/>
        <end position="220"/>
    </location>
</feature>
<comment type="subcellular location">
    <subcellularLocation>
        <location evidence="1">Nucleus</location>
    </subcellularLocation>
</comment>
<dbReference type="GO" id="GO:0003677">
    <property type="term" value="F:DNA binding"/>
    <property type="evidence" value="ECO:0007669"/>
    <property type="project" value="UniProtKB-KW"/>
</dbReference>
<keyword evidence="2" id="KW-0611">Plant defense</keyword>
<dbReference type="InterPro" id="IPR001471">
    <property type="entry name" value="AP2/ERF_dom"/>
</dbReference>
<evidence type="ECO:0000256" key="6">
    <source>
        <dbReference type="ARBA" id="ARBA00023242"/>
    </source>
</evidence>
<dbReference type="CDD" id="cd00018">
    <property type="entry name" value="AP2"/>
    <property type="match status" value="1"/>
</dbReference>
<dbReference type="InterPro" id="IPR036955">
    <property type="entry name" value="AP2/ERF_dom_sf"/>
</dbReference>
<evidence type="ECO:0000313" key="9">
    <source>
        <dbReference type="EMBL" id="KAK1425044.1"/>
    </source>
</evidence>
<dbReference type="PANTHER" id="PTHR31190">
    <property type="entry name" value="DNA-BINDING DOMAIN"/>
    <property type="match status" value="1"/>
</dbReference>
<evidence type="ECO:0000256" key="2">
    <source>
        <dbReference type="ARBA" id="ARBA00022821"/>
    </source>
</evidence>
<organism evidence="9 10">
    <name type="scientific">Tagetes erecta</name>
    <name type="common">African marigold</name>
    <dbReference type="NCBI Taxonomy" id="13708"/>
    <lineage>
        <taxon>Eukaryota</taxon>
        <taxon>Viridiplantae</taxon>
        <taxon>Streptophyta</taxon>
        <taxon>Embryophyta</taxon>
        <taxon>Tracheophyta</taxon>
        <taxon>Spermatophyta</taxon>
        <taxon>Magnoliopsida</taxon>
        <taxon>eudicotyledons</taxon>
        <taxon>Gunneridae</taxon>
        <taxon>Pentapetalae</taxon>
        <taxon>asterids</taxon>
        <taxon>campanulids</taxon>
        <taxon>Asterales</taxon>
        <taxon>Asteraceae</taxon>
        <taxon>Asteroideae</taxon>
        <taxon>Heliantheae alliance</taxon>
        <taxon>Tageteae</taxon>
        <taxon>Tagetes</taxon>
    </lineage>
</organism>
<evidence type="ECO:0000256" key="4">
    <source>
        <dbReference type="ARBA" id="ARBA00023125"/>
    </source>
</evidence>
<dbReference type="GO" id="GO:0009873">
    <property type="term" value="P:ethylene-activated signaling pathway"/>
    <property type="evidence" value="ECO:0007669"/>
    <property type="project" value="InterPro"/>
</dbReference>
<reference evidence="9" key="1">
    <citation type="journal article" date="2023" name="bioRxiv">
        <title>Improved chromosome-level genome assembly for marigold (Tagetes erecta).</title>
        <authorList>
            <person name="Jiang F."/>
            <person name="Yuan L."/>
            <person name="Wang S."/>
            <person name="Wang H."/>
            <person name="Xu D."/>
            <person name="Wang A."/>
            <person name="Fan W."/>
        </authorList>
    </citation>
    <scope>NUCLEOTIDE SEQUENCE</scope>
    <source>
        <strain evidence="9">WSJ</strain>
        <tissue evidence="9">Leaf</tissue>
    </source>
</reference>
<dbReference type="AlphaFoldDB" id="A0AAD8NY37"/>
<dbReference type="GO" id="GO:0006952">
    <property type="term" value="P:defense response"/>
    <property type="evidence" value="ECO:0007669"/>
    <property type="project" value="UniProtKB-KW"/>
</dbReference>
<evidence type="ECO:0000256" key="7">
    <source>
        <dbReference type="SAM" id="MobiDB-lite"/>
    </source>
</evidence>
<dbReference type="EMBL" id="JAUHHV010000005">
    <property type="protein sequence ID" value="KAK1425044.1"/>
    <property type="molecule type" value="Genomic_DNA"/>
</dbReference>
<evidence type="ECO:0000256" key="3">
    <source>
        <dbReference type="ARBA" id="ARBA00023015"/>
    </source>
</evidence>
<dbReference type="Gene3D" id="3.30.730.10">
    <property type="entry name" value="AP2/ERF domain"/>
    <property type="match status" value="1"/>
</dbReference>
<dbReference type="PRINTS" id="PR00367">
    <property type="entry name" value="ETHRSPELEMNT"/>
</dbReference>
<dbReference type="SUPFAM" id="SSF54171">
    <property type="entry name" value="DNA-binding domain"/>
    <property type="match status" value="1"/>
</dbReference>
<evidence type="ECO:0000259" key="8">
    <source>
        <dbReference type="PROSITE" id="PS51032"/>
    </source>
</evidence>
<feature type="region of interest" description="Disordered" evidence="7">
    <location>
        <begin position="196"/>
        <end position="229"/>
    </location>
</feature>
<dbReference type="InterPro" id="IPR044808">
    <property type="entry name" value="ERF_plant"/>
</dbReference>
<evidence type="ECO:0000256" key="5">
    <source>
        <dbReference type="ARBA" id="ARBA00023163"/>
    </source>
</evidence>
<accession>A0AAD8NY37</accession>
<proteinExistence type="predicted"/>